<gene>
    <name evidence="2" type="ORF">EZV61_04095</name>
</gene>
<feature type="domain" description="HTH crp-type" evidence="1">
    <location>
        <begin position="145"/>
        <end position="218"/>
    </location>
</feature>
<dbReference type="InterPro" id="IPR012318">
    <property type="entry name" value="HTH_CRP"/>
</dbReference>
<dbReference type="RefSeq" id="WP_131414425.1">
    <property type="nucleotide sequence ID" value="NZ_SJXE01000001.1"/>
</dbReference>
<comment type="caution">
    <text evidence="2">The sequence shown here is derived from an EMBL/GenBank/DDBJ whole genome shotgun (WGS) entry which is preliminary data.</text>
</comment>
<dbReference type="Proteomes" id="UP000292554">
    <property type="component" value="Unassembled WGS sequence"/>
</dbReference>
<dbReference type="Gene3D" id="2.60.120.10">
    <property type="entry name" value="Jelly Rolls"/>
    <property type="match status" value="1"/>
</dbReference>
<dbReference type="PROSITE" id="PS51063">
    <property type="entry name" value="HTH_CRP_2"/>
    <property type="match status" value="1"/>
</dbReference>
<proteinExistence type="predicted"/>
<dbReference type="SUPFAM" id="SSF46785">
    <property type="entry name" value="Winged helix' DNA-binding domain"/>
    <property type="match status" value="1"/>
</dbReference>
<accession>A0ABY2ASC2</accession>
<sequence>MTQKPTIDQLDWGCDIPISLKHELLAIARVEKSLSSLIKDREMGLFSGVIYFIRGVQTICFAPYEGTNMVGTVLGPGDWVGALSIGASFQLFVLTEEVAPVHLLYFPGGKLKQMANNDSDVYKWLFHIAQKAQSNWMQANLAAMHDKRVKTAYALLEFARRQASATVDKTVPMIKVSQDQLASVTGLSRSRLNEVLRNFEKAGEVKLGRGQLQILDMSALASRLHEMNTMFHDPRKV</sequence>
<dbReference type="Pfam" id="PF13545">
    <property type="entry name" value="HTH_Crp_2"/>
    <property type="match status" value="1"/>
</dbReference>
<evidence type="ECO:0000313" key="2">
    <source>
        <dbReference type="EMBL" id="TCI05151.1"/>
    </source>
</evidence>
<evidence type="ECO:0000313" key="3">
    <source>
        <dbReference type="Proteomes" id="UP000292554"/>
    </source>
</evidence>
<organism evidence="2 3">
    <name type="scientific">Corallincola luteus</name>
    <dbReference type="NCBI Taxonomy" id="1775177"/>
    <lineage>
        <taxon>Bacteria</taxon>
        <taxon>Pseudomonadati</taxon>
        <taxon>Pseudomonadota</taxon>
        <taxon>Gammaproteobacteria</taxon>
        <taxon>Alteromonadales</taxon>
        <taxon>Psychromonadaceae</taxon>
        <taxon>Corallincola</taxon>
    </lineage>
</organism>
<evidence type="ECO:0000259" key="1">
    <source>
        <dbReference type="PROSITE" id="PS51063"/>
    </source>
</evidence>
<name>A0ABY2ASC2_9GAMM</name>
<dbReference type="InterPro" id="IPR036390">
    <property type="entry name" value="WH_DNA-bd_sf"/>
</dbReference>
<protein>
    <submittedName>
        <fullName evidence="2">Crp/Fnr family transcriptional regulator</fullName>
    </submittedName>
</protein>
<dbReference type="EMBL" id="SJXE01000001">
    <property type="protein sequence ID" value="TCI05151.1"/>
    <property type="molecule type" value="Genomic_DNA"/>
</dbReference>
<dbReference type="InterPro" id="IPR014710">
    <property type="entry name" value="RmlC-like_jellyroll"/>
</dbReference>
<reference evidence="2 3" key="1">
    <citation type="submission" date="2019-02" db="EMBL/GenBank/DDBJ databases">
        <title>Corallincola luteus sp. nov., a marine bacterium isolated from surface sediment of Bohai Sea in China.</title>
        <authorList>
            <person name="Ren Q."/>
        </authorList>
    </citation>
    <scope>NUCLEOTIDE SEQUENCE [LARGE SCALE GENOMIC DNA]</scope>
    <source>
        <strain evidence="2 3">DASS28</strain>
    </source>
</reference>
<keyword evidence="3" id="KW-1185">Reference proteome</keyword>